<dbReference type="EMBL" id="JBHSQS010000007">
    <property type="protein sequence ID" value="MFC5924298.1"/>
    <property type="molecule type" value="Genomic_DNA"/>
</dbReference>
<comment type="caution">
    <text evidence="1">The sequence shown here is derived from an EMBL/GenBank/DDBJ whole genome shotgun (WGS) entry which is preliminary data.</text>
</comment>
<evidence type="ECO:0000313" key="2">
    <source>
        <dbReference type="Proteomes" id="UP001596226"/>
    </source>
</evidence>
<dbReference type="RefSeq" id="WP_377510697.1">
    <property type="nucleotide sequence ID" value="NZ_JBHSQS010000007.1"/>
</dbReference>
<dbReference type="Proteomes" id="UP001596226">
    <property type="component" value="Unassembled WGS sequence"/>
</dbReference>
<proteinExistence type="predicted"/>
<dbReference type="Pfam" id="PF03995">
    <property type="entry name" value="Inhibitor_I36"/>
    <property type="match status" value="1"/>
</dbReference>
<accession>A0ABW1H5M9</accession>
<reference evidence="2" key="1">
    <citation type="journal article" date="2019" name="Int. J. Syst. Evol. Microbiol.">
        <title>The Global Catalogue of Microorganisms (GCM) 10K type strain sequencing project: providing services to taxonomists for standard genome sequencing and annotation.</title>
        <authorList>
            <consortium name="The Broad Institute Genomics Platform"/>
            <consortium name="The Broad Institute Genome Sequencing Center for Infectious Disease"/>
            <person name="Wu L."/>
            <person name="Ma J."/>
        </authorList>
    </citation>
    <scope>NUCLEOTIDE SEQUENCE [LARGE SCALE GENOMIC DNA]</scope>
    <source>
        <strain evidence="2">CGMCC 4.7144</strain>
    </source>
</reference>
<gene>
    <name evidence="1" type="ORF">ACFQGL_13185</name>
</gene>
<organism evidence="1 2">
    <name type="scientific">Micromonospora vulcania</name>
    <dbReference type="NCBI Taxonomy" id="1441873"/>
    <lineage>
        <taxon>Bacteria</taxon>
        <taxon>Bacillati</taxon>
        <taxon>Actinomycetota</taxon>
        <taxon>Actinomycetes</taxon>
        <taxon>Micromonosporales</taxon>
        <taxon>Micromonosporaceae</taxon>
        <taxon>Micromonospora</taxon>
    </lineage>
</organism>
<protein>
    <submittedName>
        <fullName evidence="1">Peptidase inhibitor family I36 protein</fullName>
    </submittedName>
</protein>
<name>A0ABW1H5M9_9ACTN</name>
<dbReference type="Gene3D" id="2.60.20.10">
    <property type="entry name" value="Crystallins"/>
    <property type="match status" value="1"/>
</dbReference>
<keyword evidence="2" id="KW-1185">Reference proteome</keyword>
<evidence type="ECO:0000313" key="1">
    <source>
        <dbReference type="EMBL" id="MFC5924298.1"/>
    </source>
</evidence>
<sequence>MAVAGALTLTPSAAQAAHQCQQGYVCIYQHWNLTGSVAVLPELSPASGHFTGQAADFRNYHYFNGTNLNDSASSVINLTGQVVWFYEHGNYNKYKSGRTHGVSPGSWSNFGEYEGLLQNDRASSANFTRP</sequence>